<dbReference type="InterPro" id="IPR008969">
    <property type="entry name" value="CarboxyPept-like_regulatory"/>
</dbReference>
<sequence length="374" mass="42159">MRDPNIGLPANDYRIIENVVHTRYHTNSEIRSTLAEFEARTGQIATFGYAESEFGFYYNSIKLTSDVGASEENKLKILILSSFFDSVSPLGRLSCCSMPVQTDIASIWRKNIEKLKNFLHLVYTGARGFVRNQANQPIREAFIRLIDHNPVYNVTHNEARFQLILPEGLYALEISAPNYESQIIKLKVKHDDEGEDGIQRHDMDDDEQIKVRYFGSSQVAFRDVKSKLGIVGVPFSKGQTKAGVETAPDLLRQKGLKDILENTSRESPDYKNLKNYGPFMSCNKALIEKIPQILQENEQFLCLGGDHAIGFGSVAGHLIHTPNLSLVWVDAHADINLHSTTASGNIHGMPVAFLLEELRDFWKHAQLDDIAPNW</sequence>
<dbReference type="Proteomes" id="UP000299102">
    <property type="component" value="Unassembled WGS sequence"/>
</dbReference>
<keyword evidence="6" id="KW-1185">Reference proteome</keyword>
<dbReference type="InterPro" id="IPR023696">
    <property type="entry name" value="Ureohydrolase_dom_sf"/>
</dbReference>
<dbReference type="GO" id="GO:0004180">
    <property type="term" value="F:carboxypeptidase activity"/>
    <property type="evidence" value="ECO:0007669"/>
    <property type="project" value="UniProtKB-KW"/>
</dbReference>
<dbReference type="AlphaFoldDB" id="A0A4C1SI14"/>
<dbReference type="GO" id="GO:0005634">
    <property type="term" value="C:nucleus"/>
    <property type="evidence" value="ECO:0007669"/>
    <property type="project" value="TreeGrafter"/>
</dbReference>
<proteinExistence type="inferred from homology"/>
<evidence type="ECO:0000256" key="3">
    <source>
        <dbReference type="ARBA" id="ARBA00023211"/>
    </source>
</evidence>
<keyword evidence="5" id="KW-0645">Protease</keyword>
<gene>
    <name evidence="5" type="primary">svr</name>
    <name evidence="5" type="ORF">EVAR_101447_1</name>
</gene>
<keyword evidence="2" id="KW-0378">Hydrolase</keyword>
<keyword evidence="3" id="KW-0464">Manganese</keyword>
<dbReference type="SUPFAM" id="SSF49464">
    <property type="entry name" value="Carboxypeptidase regulatory domain-like"/>
    <property type="match status" value="1"/>
</dbReference>
<dbReference type="PRINTS" id="PR00116">
    <property type="entry name" value="ARGINASE"/>
</dbReference>
<organism evidence="5 6">
    <name type="scientific">Eumeta variegata</name>
    <name type="common">Bagworm moth</name>
    <name type="synonym">Eumeta japonica</name>
    <dbReference type="NCBI Taxonomy" id="151549"/>
    <lineage>
        <taxon>Eukaryota</taxon>
        <taxon>Metazoa</taxon>
        <taxon>Ecdysozoa</taxon>
        <taxon>Arthropoda</taxon>
        <taxon>Hexapoda</taxon>
        <taxon>Insecta</taxon>
        <taxon>Pterygota</taxon>
        <taxon>Neoptera</taxon>
        <taxon>Endopterygota</taxon>
        <taxon>Lepidoptera</taxon>
        <taxon>Glossata</taxon>
        <taxon>Ditrysia</taxon>
        <taxon>Tineoidea</taxon>
        <taxon>Psychidae</taxon>
        <taxon>Oiketicinae</taxon>
        <taxon>Eumeta</taxon>
    </lineage>
</organism>
<dbReference type="PANTHER" id="PTHR43782:SF3">
    <property type="entry name" value="ARGINASE"/>
    <property type="match status" value="1"/>
</dbReference>
<dbReference type="SUPFAM" id="SSF52768">
    <property type="entry name" value="Arginase/deacetylase"/>
    <property type="match status" value="1"/>
</dbReference>
<keyword evidence="5" id="KW-0121">Carboxypeptidase</keyword>
<dbReference type="GO" id="GO:0030145">
    <property type="term" value="F:manganese ion binding"/>
    <property type="evidence" value="ECO:0007669"/>
    <property type="project" value="TreeGrafter"/>
</dbReference>
<comment type="caution">
    <text evidence="5">The sequence shown here is derived from an EMBL/GenBank/DDBJ whole genome shotgun (WGS) entry which is preliminary data.</text>
</comment>
<dbReference type="GO" id="GO:0004053">
    <property type="term" value="F:arginase activity"/>
    <property type="evidence" value="ECO:0007669"/>
    <property type="project" value="TreeGrafter"/>
</dbReference>
<evidence type="ECO:0000256" key="2">
    <source>
        <dbReference type="ARBA" id="ARBA00022801"/>
    </source>
</evidence>
<evidence type="ECO:0000256" key="4">
    <source>
        <dbReference type="PROSITE-ProRule" id="PRU00742"/>
    </source>
</evidence>
<dbReference type="EMBL" id="BGZK01003460">
    <property type="protein sequence ID" value="GBP01536.1"/>
    <property type="molecule type" value="Genomic_DNA"/>
</dbReference>
<dbReference type="Pfam" id="PF00491">
    <property type="entry name" value="Arginase"/>
    <property type="match status" value="1"/>
</dbReference>
<dbReference type="Gene3D" id="3.40.800.10">
    <property type="entry name" value="Ureohydrolase domain"/>
    <property type="match status" value="1"/>
</dbReference>
<protein>
    <submittedName>
        <fullName evidence="5">Carboxypeptidase D</fullName>
    </submittedName>
</protein>
<evidence type="ECO:0000313" key="5">
    <source>
        <dbReference type="EMBL" id="GBP01536.1"/>
    </source>
</evidence>
<accession>A0A4C1SI14</accession>
<dbReference type="GO" id="GO:0005829">
    <property type="term" value="C:cytosol"/>
    <property type="evidence" value="ECO:0007669"/>
    <property type="project" value="TreeGrafter"/>
</dbReference>
<dbReference type="PROSITE" id="PS51409">
    <property type="entry name" value="ARGINASE_2"/>
    <property type="match status" value="1"/>
</dbReference>
<dbReference type="PANTHER" id="PTHR43782">
    <property type="entry name" value="ARGINASE"/>
    <property type="match status" value="1"/>
</dbReference>
<dbReference type="Gene3D" id="2.60.40.1120">
    <property type="entry name" value="Carboxypeptidase-like, regulatory domain"/>
    <property type="match status" value="1"/>
</dbReference>
<reference evidence="5 6" key="1">
    <citation type="journal article" date="2019" name="Commun. Biol.">
        <title>The bagworm genome reveals a unique fibroin gene that provides high tensile strength.</title>
        <authorList>
            <person name="Kono N."/>
            <person name="Nakamura H."/>
            <person name="Ohtoshi R."/>
            <person name="Tomita M."/>
            <person name="Numata K."/>
            <person name="Arakawa K."/>
        </authorList>
    </citation>
    <scope>NUCLEOTIDE SEQUENCE [LARGE SCALE GENOMIC DNA]</scope>
</reference>
<dbReference type="OrthoDB" id="9992747at2759"/>
<keyword evidence="1" id="KW-0479">Metal-binding</keyword>
<dbReference type="STRING" id="151549.A0A4C1SI14"/>
<name>A0A4C1SI14_EUMVA</name>
<dbReference type="InterPro" id="IPR006035">
    <property type="entry name" value="Ureohydrolase"/>
</dbReference>
<evidence type="ECO:0000313" key="6">
    <source>
        <dbReference type="Proteomes" id="UP000299102"/>
    </source>
</evidence>
<evidence type="ECO:0000256" key="1">
    <source>
        <dbReference type="ARBA" id="ARBA00022723"/>
    </source>
</evidence>
<comment type="similarity">
    <text evidence="4">Belongs to the arginase family.</text>
</comment>